<dbReference type="Proteomes" id="UP000478483">
    <property type="component" value="Unassembled WGS sequence"/>
</dbReference>
<accession>A0A6L6LBA2</accession>
<protein>
    <submittedName>
        <fullName evidence="1">DUF2313 domain-containing protein</fullName>
    </submittedName>
</protein>
<comment type="caution">
    <text evidence="1">The sequence shown here is derived from an EMBL/GenBank/DDBJ whole genome shotgun (WGS) entry which is preliminary data.</text>
</comment>
<dbReference type="EMBL" id="WNAJ01000026">
    <property type="protein sequence ID" value="MTR86642.1"/>
    <property type="molecule type" value="Genomic_DNA"/>
</dbReference>
<dbReference type="InterPro" id="IPR018755">
    <property type="entry name" value="Phage_Mu_Gp48"/>
</dbReference>
<organism evidence="1 2">
    <name type="scientific">Roseburia intestinalis</name>
    <dbReference type="NCBI Taxonomy" id="166486"/>
    <lineage>
        <taxon>Bacteria</taxon>
        <taxon>Bacillati</taxon>
        <taxon>Bacillota</taxon>
        <taxon>Clostridia</taxon>
        <taxon>Lachnospirales</taxon>
        <taxon>Lachnospiraceae</taxon>
        <taxon>Roseburia</taxon>
    </lineage>
</organism>
<proteinExistence type="predicted"/>
<evidence type="ECO:0000313" key="2">
    <source>
        <dbReference type="Proteomes" id="UP000478483"/>
    </source>
</evidence>
<gene>
    <name evidence="1" type="ORF">GMD50_16680</name>
</gene>
<sequence>MRSRSWGWLLMDDRYINLKELLPLYLQEYSELAEIMDTETPEFRLLESVHNRMIDNRYIISCDEEGIVRFEKILGVTPKSDDTLEDRIFRCLTKWNVCLPYNYAFLERKLKELCGTEYAIDFNIPGQTMIVKIGIAQKNQYDSVVDILDEIVPCNILLNTELLYNQYRTLKPYPHIILGQFTHWELRNISIPKNLSSKVENIAHYTMEELSRFTVEQVAEIGLRKRG</sequence>
<dbReference type="AlphaFoldDB" id="A0A6L6LBA2"/>
<evidence type="ECO:0000313" key="1">
    <source>
        <dbReference type="EMBL" id="MTR86642.1"/>
    </source>
</evidence>
<dbReference type="Pfam" id="PF10076">
    <property type="entry name" value="Phage_Mu_Gp48"/>
    <property type="match status" value="1"/>
</dbReference>
<reference evidence="1 2" key="1">
    <citation type="journal article" date="2019" name="Nat. Med.">
        <title>A library of human gut bacterial isolates paired with longitudinal multiomics data enables mechanistic microbiome research.</title>
        <authorList>
            <person name="Poyet M."/>
            <person name="Groussin M."/>
            <person name="Gibbons S.M."/>
            <person name="Avila-Pacheco J."/>
            <person name="Jiang X."/>
            <person name="Kearney S.M."/>
            <person name="Perrotta A.R."/>
            <person name="Berdy B."/>
            <person name="Zhao S."/>
            <person name="Lieberman T.D."/>
            <person name="Swanson P.K."/>
            <person name="Smith M."/>
            <person name="Roesemann S."/>
            <person name="Alexander J.E."/>
            <person name="Rich S.A."/>
            <person name="Livny J."/>
            <person name="Vlamakis H."/>
            <person name="Clish C."/>
            <person name="Bullock K."/>
            <person name="Deik A."/>
            <person name="Scott J."/>
            <person name="Pierce K.A."/>
            <person name="Xavier R.J."/>
            <person name="Alm E.J."/>
        </authorList>
    </citation>
    <scope>NUCLEOTIDE SEQUENCE [LARGE SCALE GENOMIC DNA]</scope>
    <source>
        <strain evidence="1 2">BIOML-A1</strain>
    </source>
</reference>
<name>A0A6L6LBA2_9FIRM</name>